<dbReference type="AlphaFoldDB" id="A0A415G2M2"/>
<gene>
    <name evidence="2" type="ORF">DW068_17160</name>
</gene>
<name>A0A415G2M2_9FIRM</name>
<protein>
    <submittedName>
        <fullName evidence="2">Relaxasome subunit MobC</fullName>
    </submittedName>
</protein>
<evidence type="ECO:0000256" key="1">
    <source>
        <dbReference type="SAM" id="Coils"/>
    </source>
</evidence>
<keyword evidence="1" id="KW-0175">Coiled coil</keyword>
<organism evidence="2 3">
    <name type="scientific">Anaerobutyricum hallii</name>
    <dbReference type="NCBI Taxonomy" id="39488"/>
    <lineage>
        <taxon>Bacteria</taxon>
        <taxon>Bacillati</taxon>
        <taxon>Bacillota</taxon>
        <taxon>Clostridia</taxon>
        <taxon>Lachnospirales</taxon>
        <taxon>Lachnospiraceae</taxon>
        <taxon>Anaerobutyricum</taxon>
    </lineage>
</organism>
<reference evidence="2 3" key="1">
    <citation type="submission" date="2018-08" db="EMBL/GenBank/DDBJ databases">
        <title>A genome reference for cultivated species of the human gut microbiota.</title>
        <authorList>
            <person name="Zou Y."/>
            <person name="Xue W."/>
            <person name="Luo G."/>
        </authorList>
    </citation>
    <scope>NUCLEOTIDE SEQUENCE [LARGE SCALE GENOMIC DNA]</scope>
    <source>
        <strain evidence="2 3">AF45-14BH</strain>
    </source>
</reference>
<dbReference type="RefSeq" id="WP_005349640.1">
    <property type="nucleotide sequence ID" value="NZ_CP073282.1"/>
</dbReference>
<dbReference type="Proteomes" id="UP000283497">
    <property type="component" value="Unassembled WGS sequence"/>
</dbReference>
<dbReference type="GeneID" id="75049929"/>
<proteinExistence type="predicted"/>
<sequence length="83" mass="9683">MASIDERLEKLKKQKEELKAKEKKLLAQKASAERKKRTKRLIEVGAAVESVLKQPIEKEDLPKLINFLEQQEERGNYFSKAMK</sequence>
<feature type="coiled-coil region" evidence="1">
    <location>
        <begin position="1"/>
        <end position="35"/>
    </location>
</feature>
<comment type="caution">
    <text evidence="2">The sequence shown here is derived from an EMBL/GenBank/DDBJ whole genome shotgun (WGS) entry which is preliminary data.</text>
</comment>
<dbReference type="EMBL" id="QRNJ01000128">
    <property type="protein sequence ID" value="RHK31811.1"/>
    <property type="molecule type" value="Genomic_DNA"/>
</dbReference>
<evidence type="ECO:0000313" key="3">
    <source>
        <dbReference type="Proteomes" id="UP000283497"/>
    </source>
</evidence>
<evidence type="ECO:0000313" key="2">
    <source>
        <dbReference type="EMBL" id="RHK31811.1"/>
    </source>
</evidence>
<accession>A0A415G2M2</accession>